<proteinExistence type="predicted"/>
<protein>
    <submittedName>
        <fullName evidence="1">Uncharacterized protein</fullName>
    </submittedName>
</protein>
<dbReference type="Proteomes" id="UP000010366">
    <property type="component" value="Chromosome"/>
</dbReference>
<dbReference type="KEGG" id="cmp:Cha6605_1083"/>
<dbReference type="RefSeq" id="WP_015158504.1">
    <property type="nucleotide sequence ID" value="NC_019697.1"/>
</dbReference>
<evidence type="ECO:0000313" key="1">
    <source>
        <dbReference type="EMBL" id="AFY92314.1"/>
    </source>
</evidence>
<dbReference type="HOGENOM" id="CLU_182243_0_0_3"/>
<dbReference type="PATRIC" id="fig|1173020.3.peg.1264"/>
<dbReference type="OrthoDB" id="463225at2"/>
<dbReference type="EMBL" id="CP003600">
    <property type="protein sequence ID" value="AFY92314.1"/>
    <property type="molecule type" value="Genomic_DNA"/>
</dbReference>
<name>K9UDP2_CHAP6</name>
<sequence length="79" mass="9046">MPLANLMSQIQELPKIDKLRLMQFLATELVKEEDANFFIADREYPVWSPYNCSEAANVLMNLLATKQEEKNGLTSKISL</sequence>
<gene>
    <name evidence="1" type="ORF">Cha6605_1083</name>
</gene>
<dbReference type="STRING" id="1173020.Cha6605_1083"/>
<accession>K9UDP2</accession>
<reference evidence="1 2" key="1">
    <citation type="submission" date="2012-05" db="EMBL/GenBank/DDBJ databases">
        <title>Finished chromosome of genome of Chamaesiphon sp. PCC 6605.</title>
        <authorList>
            <consortium name="US DOE Joint Genome Institute"/>
            <person name="Gugger M."/>
            <person name="Coursin T."/>
            <person name="Rippka R."/>
            <person name="Tandeau De Marsac N."/>
            <person name="Huntemann M."/>
            <person name="Wei C.-L."/>
            <person name="Han J."/>
            <person name="Detter J.C."/>
            <person name="Han C."/>
            <person name="Tapia R."/>
            <person name="Chen A."/>
            <person name="Kyrpides N."/>
            <person name="Mavromatis K."/>
            <person name="Markowitz V."/>
            <person name="Szeto E."/>
            <person name="Ivanova N."/>
            <person name="Pagani I."/>
            <person name="Pati A."/>
            <person name="Goodwin L."/>
            <person name="Nordberg H.P."/>
            <person name="Cantor M.N."/>
            <person name="Hua S.X."/>
            <person name="Woyke T."/>
            <person name="Kerfeld C.A."/>
        </authorList>
    </citation>
    <scope>NUCLEOTIDE SEQUENCE [LARGE SCALE GENOMIC DNA]</scope>
    <source>
        <strain evidence="2">ATCC 27169 / PCC 6605</strain>
    </source>
</reference>
<evidence type="ECO:0000313" key="2">
    <source>
        <dbReference type="Proteomes" id="UP000010366"/>
    </source>
</evidence>
<dbReference type="eggNOG" id="ENOG5032TBY">
    <property type="taxonomic scope" value="Bacteria"/>
</dbReference>
<organism evidence="1 2">
    <name type="scientific">Chamaesiphon minutus (strain ATCC 27169 / PCC 6605)</name>
    <dbReference type="NCBI Taxonomy" id="1173020"/>
    <lineage>
        <taxon>Bacteria</taxon>
        <taxon>Bacillati</taxon>
        <taxon>Cyanobacteriota</taxon>
        <taxon>Cyanophyceae</taxon>
        <taxon>Gomontiellales</taxon>
        <taxon>Chamaesiphonaceae</taxon>
        <taxon>Chamaesiphon</taxon>
    </lineage>
</organism>
<keyword evidence="2" id="KW-1185">Reference proteome</keyword>
<dbReference type="AlphaFoldDB" id="K9UDP2"/>